<dbReference type="GO" id="GO:0005096">
    <property type="term" value="F:GTPase activator activity"/>
    <property type="evidence" value="ECO:0007669"/>
    <property type="project" value="TreeGrafter"/>
</dbReference>
<evidence type="ECO:0000313" key="4">
    <source>
        <dbReference type="Proteomes" id="UP000076722"/>
    </source>
</evidence>
<dbReference type="PROSITE" id="PS50086">
    <property type="entry name" value="TBC_RABGAP"/>
    <property type="match status" value="1"/>
</dbReference>
<dbReference type="InterPro" id="IPR050302">
    <property type="entry name" value="Rab_GAP_TBC_domain"/>
</dbReference>
<dbReference type="Gene3D" id="1.10.10.750">
    <property type="entry name" value="Ypt/Rab-GAP domain of gyp1p, domain 1"/>
    <property type="match status" value="1"/>
</dbReference>
<reference evidence="3 4" key="1">
    <citation type="journal article" date="2016" name="Mol. Biol. Evol.">
        <title>Comparative Genomics of Early-Diverging Mushroom-Forming Fungi Provides Insights into the Origins of Lignocellulose Decay Capabilities.</title>
        <authorList>
            <person name="Nagy L.G."/>
            <person name="Riley R."/>
            <person name="Tritt A."/>
            <person name="Adam C."/>
            <person name="Daum C."/>
            <person name="Floudas D."/>
            <person name="Sun H."/>
            <person name="Yadav J.S."/>
            <person name="Pangilinan J."/>
            <person name="Larsson K.H."/>
            <person name="Matsuura K."/>
            <person name="Barry K."/>
            <person name="Labutti K."/>
            <person name="Kuo R."/>
            <person name="Ohm R.A."/>
            <person name="Bhattacharya S.S."/>
            <person name="Shirouzu T."/>
            <person name="Yoshinaga Y."/>
            <person name="Martin F.M."/>
            <person name="Grigoriev I.V."/>
            <person name="Hibbett D.S."/>
        </authorList>
    </citation>
    <scope>NUCLEOTIDE SEQUENCE [LARGE SCALE GENOMIC DNA]</scope>
    <source>
        <strain evidence="3 4">HHB9708</strain>
    </source>
</reference>
<dbReference type="Proteomes" id="UP000076722">
    <property type="component" value="Unassembled WGS sequence"/>
</dbReference>
<dbReference type="SMART" id="SM00164">
    <property type="entry name" value="TBC"/>
    <property type="match status" value="1"/>
</dbReference>
<dbReference type="Gene3D" id="1.10.472.80">
    <property type="entry name" value="Ypt/Rab-GAP domain of gyp1p, domain 3"/>
    <property type="match status" value="1"/>
</dbReference>
<feature type="domain" description="Rab-GAP TBC" evidence="2">
    <location>
        <begin position="207"/>
        <end position="407"/>
    </location>
</feature>
<dbReference type="GO" id="GO:0031267">
    <property type="term" value="F:small GTPase binding"/>
    <property type="evidence" value="ECO:0007669"/>
    <property type="project" value="TreeGrafter"/>
</dbReference>
<feature type="compositionally biased region" description="Basic and acidic residues" evidence="1">
    <location>
        <begin position="53"/>
        <end position="62"/>
    </location>
</feature>
<dbReference type="Pfam" id="PF00566">
    <property type="entry name" value="RabGAP-TBC"/>
    <property type="match status" value="1"/>
</dbReference>
<dbReference type="InterPro" id="IPR000195">
    <property type="entry name" value="Rab-GAP-TBC_dom"/>
</dbReference>
<feature type="region of interest" description="Disordered" evidence="1">
    <location>
        <begin position="53"/>
        <end position="143"/>
    </location>
</feature>
<accession>A0A164U3J8</accession>
<gene>
    <name evidence="3" type="ORF">SISNIDRAFT_411699</name>
</gene>
<dbReference type="InterPro" id="IPR035969">
    <property type="entry name" value="Rab-GAP_TBC_sf"/>
</dbReference>
<organism evidence="3 4">
    <name type="scientific">Sistotremastrum niveocremeum HHB9708</name>
    <dbReference type="NCBI Taxonomy" id="1314777"/>
    <lineage>
        <taxon>Eukaryota</taxon>
        <taxon>Fungi</taxon>
        <taxon>Dikarya</taxon>
        <taxon>Basidiomycota</taxon>
        <taxon>Agaricomycotina</taxon>
        <taxon>Agaricomycetes</taxon>
        <taxon>Sistotremastrales</taxon>
        <taxon>Sistotremastraceae</taxon>
        <taxon>Sertulicium</taxon>
        <taxon>Sertulicium niveocremeum</taxon>
    </lineage>
</organism>
<dbReference type="PANTHER" id="PTHR47219:SF15">
    <property type="entry name" value="TBC1 DOMAIN FAMILY MEMBER 12 ISOFORM X1"/>
    <property type="match status" value="1"/>
</dbReference>
<keyword evidence="4" id="KW-1185">Reference proteome</keyword>
<dbReference type="STRING" id="1314777.A0A164U3J8"/>
<sequence>MSPLPPSLSLDSHIHSLPLASDLPSQFSSLALTPRPHHHESHPYPSVVIDASRHSDLSDSDRMPSTSSSLPTTPPPPPLALKPSPDIVSQEPTDDHTVPSPPKQTDSRHRPQRSIGPSALEKVISKTRPAHLPPKARTEDRKHAADWENMMRQSRLAEQKRQHALHERRLAREAEIEASSEIWSKQILPNWSLTLQNPTLRKLWWKGIPPKLRGPLWENAIGNALALSKDSFRVCLARARRSISSGAFPTHTLQLLEGDIVATLPTLKLFHPVVGPLYSDLKDLLLAWTVARSDEGLGYVVGASKVAAMLLLNVTSNERAFVAMRNLLERGCSRAFYGGSSTKDDVEAYYRIFDTLLADGMPKVYFNFKQHQIPPSNYLPGWLLPLFIDHLPFEACARVWDVLILEGDSFLFRAALAIMGVIESRLFFPDRDELLSVLRGEHKAALEVAKRSGLTGNGKYEIYGLNEETLWERIDAMDDWWKESTWIRLTQRELPDL</sequence>
<evidence type="ECO:0000259" key="2">
    <source>
        <dbReference type="PROSITE" id="PS50086"/>
    </source>
</evidence>
<dbReference type="OrthoDB" id="289721at2759"/>
<evidence type="ECO:0000256" key="1">
    <source>
        <dbReference type="SAM" id="MobiDB-lite"/>
    </source>
</evidence>
<protein>
    <submittedName>
        <fullName evidence="3">RabGAP/TBC</fullName>
    </submittedName>
</protein>
<evidence type="ECO:0000313" key="3">
    <source>
        <dbReference type="EMBL" id="KZS92885.1"/>
    </source>
</evidence>
<proteinExistence type="predicted"/>
<dbReference type="Gene3D" id="1.10.8.270">
    <property type="entry name" value="putative rabgap domain of human tbc1 domain family member 14 like domains"/>
    <property type="match status" value="1"/>
</dbReference>
<name>A0A164U3J8_9AGAM</name>
<dbReference type="EMBL" id="KV419408">
    <property type="protein sequence ID" value="KZS92885.1"/>
    <property type="molecule type" value="Genomic_DNA"/>
</dbReference>
<dbReference type="PANTHER" id="PTHR47219">
    <property type="entry name" value="RAB GTPASE-ACTIVATING PROTEIN 1-LIKE"/>
    <property type="match status" value="1"/>
</dbReference>
<dbReference type="SUPFAM" id="SSF47923">
    <property type="entry name" value="Ypt/Rab-GAP domain of gyp1p"/>
    <property type="match status" value="2"/>
</dbReference>
<dbReference type="AlphaFoldDB" id="A0A164U3J8"/>